<dbReference type="PANTHER" id="PTHR37816:SF1">
    <property type="entry name" value="TOXIN"/>
    <property type="match status" value="1"/>
</dbReference>
<sequence length="183" mass="21455">MKINVIGTTGSGKSTLGKELAALFQVSYVELDAIYWKKNWQSSSDDELNQKLTHALNSAKTGWILDGNYSRTIPIKWQTVDMVVWLDYSFLRTLYQSISRTITRILSQAELWSNTGNTETWRKAFFSRDSIIVWLFKTYHLNKKRNISYFIDPQYKHIQFVRLTSPAETRLFLQLMKQHKAHP</sequence>
<dbReference type="EMBL" id="LXEW01000009">
    <property type="protein sequence ID" value="OAT54611.1"/>
    <property type="molecule type" value="Genomic_DNA"/>
</dbReference>
<reference evidence="1 2" key="1">
    <citation type="submission" date="2016-04" db="EMBL/GenBank/DDBJ databases">
        <title>ATOL: Assembling a taxonomically balanced genome-scale reconstruction of the evolutionary history of the Enterobacteriaceae.</title>
        <authorList>
            <person name="Plunkett G.III."/>
            <person name="Neeno-Eckwall E.C."/>
            <person name="Glasner J.D."/>
            <person name="Perna N.T."/>
        </authorList>
    </citation>
    <scope>NUCLEOTIDE SEQUENCE [LARGE SCALE GENOMIC DNA]</scope>
    <source>
        <strain evidence="1 2">ATCC 35613</strain>
    </source>
</reference>
<dbReference type="InterPro" id="IPR027417">
    <property type="entry name" value="P-loop_NTPase"/>
</dbReference>
<keyword evidence="2" id="KW-1185">Reference proteome</keyword>
<dbReference type="Gene3D" id="3.40.50.300">
    <property type="entry name" value="P-loop containing nucleotide triphosphate hydrolases"/>
    <property type="match status" value="1"/>
</dbReference>
<dbReference type="RefSeq" id="WP_068907210.1">
    <property type="nucleotide sequence ID" value="NZ_LXEW01000009.1"/>
</dbReference>
<dbReference type="PATRIC" id="fig|1354272.4.peg.317"/>
<organism evidence="1 2">
    <name type="scientific">Providencia heimbachae ATCC 35613</name>
    <dbReference type="NCBI Taxonomy" id="1354272"/>
    <lineage>
        <taxon>Bacteria</taxon>
        <taxon>Pseudomonadati</taxon>
        <taxon>Pseudomonadota</taxon>
        <taxon>Gammaproteobacteria</taxon>
        <taxon>Enterobacterales</taxon>
        <taxon>Morganellaceae</taxon>
        <taxon>Providencia</taxon>
    </lineage>
</organism>
<proteinExistence type="predicted"/>
<evidence type="ECO:0000313" key="1">
    <source>
        <dbReference type="EMBL" id="OAT54611.1"/>
    </source>
</evidence>
<dbReference type="Proteomes" id="UP000078224">
    <property type="component" value="Unassembled WGS sequence"/>
</dbReference>
<dbReference type="AlphaFoldDB" id="A0A1B7K388"/>
<dbReference type="OrthoDB" id="5296079at2"/>
<accession>A0A1B7K388</accession>
<dbReference type="PANTHER" id="PTHR37816">
    <property type="entry name" value="YALI0E33011P"/>
    <property type="match status" value="1"/>
</dbReference>
<gene>
    <name evidence="1" type="ORF">M998_0305</name>
</gene>
<dbReference type="SUPFAM" id="SSF52540">
    <property type="entry name" value="P-loop containing nucleoside triphosphate hydrolases"/>
    <property type="match status" value="1"/>
</dbReference>
<evidence type="ECO:0000313" key="2">
    <source>
        <dbReference type="Proteomes" id="UP000078224"/>
    </source>
</evidence>
<dbReference type="InterPro" id="IPR052922">
    <property type="entry name" value="Cytidylate_Kinase-2"/>
</dbReference>
<protein>
    <submittedName>
        <fullName evidence="1">DNA topology modulation protein</fullName>
    </submittedName>
</protein>
<comment type="caution">
    <text evidence="1">The sequence shown here is derived from an EMBL/GenBank/DDBJ whole genome shotgun (WGS) entry which is preliminary data.</text>
</comment>
<name>A0A1B7K388_9GAMM</name>